<evidence type="ECO:0000259" key="4">
    <source>
        <dbReference type="PROSITE" id="PS50043"/>
    </source>
</evidence>
<keyword evidence="2" id="KW-0238">DNA-binding</keyword>
<evidence type="ECO:0000313" key="5">
    <source>
        <dbReference type="EMBL" id="MFC3073276.1"/>
    </source>
</evidence>
<dbReference type="PROSITE" id="PS50043">
    <property type="entry name" value="HTH_LUXR_2"/>
    <property type="match status" value="1"/>
</dbReference>
<dbReference type="Proteomes" id="UP001595377">
    <property type="component" value="Unassembled WGS sequence"/>
</dbReference>
<dbReference type="InterPro" id="IPR036388">
    <property type="entry name" value="WH-like_DNA-bd_sf"/>
</dbReference>
<dbReference type="PANTHER" id="PTHR44688:SF16">
    <property type="entry name" value="DNA-BINDING TRANSCRIPTIONAL ACTIVATOR DEVR_DOSR"/>
    <property type="match status" value="1"/>
</dbReference>
<dbReference type="SUPFAM" id="SSF46894">
    <property type="entry name" value="C-terminal effector domain of the bipartite response regulators"/>
    <property type="match status" value="1"/>
</dbReference>
<evidence type="ECO:0000256" key="2">
    <source>
        <dbReference type="ARBA" id="ARBA00023125"/>
    </source>
</evidence>
<feature type="domain" description="HTH luxR-type" evidence="4">
    <location>
        <begin position="195"/>
        <end position="260"/>
    </location>
</feature>
<dbReference type="InterPro" id="IPR016032">
    <property type="entry name" value="Sig_transdc_resp-reg_C-effctor"/>
</dbReference>
<keyword evidence="3" id="KW-0804">Transcription</keyword>
<protein>
    <submittedName>
        <fullName evidence="5">LuxR C-terminal-related transcriptional regulator</fullName>
    </submittedName>
</protein>
<dbReference type="Pfam" id="PF00196">
    <property type="entry name" value="GerE"/>
    <property type="match status" value="1"/>
</dbReference>
<dbReference type="RefSeq" id="WP_257311339.1">
    <property type="nucleotide sequence ID" value="NZ_JANFDG010000001.1"/>
</dbReference>
<organism evidence="5 6">
    <name type="scientific">Shinella pollutisoli</name>
    <dbReference type="NCBI Taxonomy" id="2250594"/>
    <lineage>
        <taxon>Bacteria</taxon>
        <taxon>Pseudomonadati</taxon>
        <taxon>Pseudomonadota</taxon>
        <taxon>Alphaproteobacteria</taxon>
        <taxon>Hyphomicrobiales</taxon>
        <taxon>Rhizobiaceae</taxon>
        <taxon>Shinella</taxon>
    </lineage>
</organism>
<dbReference type="Gene3D" id="1.10.10.10">
    <property type="entry name" value="Winged helix-like DNA-binding domain superfamily/Winged helix DNA-binding domain"/>
    <property type="match status" value="1"/>
</dbReference>
<dbReference type="CDD" id="cd06170">
    <property type="entry name" value="LuxR_C_like"/>
    <property type="match status" value="1"/>
</dbReference>
<accession>A0ABV7DEB9</accession>
<proteinExistence type="predicted"/>
<keyword evidence="6" id="KW-1185">Reference proteome</keyword>
<comment type="caution">
    <text evidence="5">The sequence shown here is derived from an EMBL/GenBank/DDBJ whole genome shotgun (WGS) entry which is preliminary data.</text>
</comment>
<dbReference type="PROSITE" id="PS00622">
    <property type="entry name" value="HTH_LUXR_1"/>
    <property type="match status" value="1"/>
</dbReference>
<reference evidence="6" key="1">
    <citation type="journal article" date="2019" name="Int. J. Syst. Evol. Microbiol.">
        <title>The Global Catalogue of Microorganisms (GCM) 10K type strain sequencing project: providing services to taxonomists for standard genome sequencing and annotation.</title>
        <authorList>
            <consortium name="The Broad Institute Genomics Platform"/>
            <consortium name="The Broad Institute Genome Sequencing Center for Infectious Disease"/>
            <person name="Wu L."/>
            <person name="Ma J."/>
        </authorList>
    </citation>
    <scope>NUCLEOTIDE SEQUENCE [LARGE SCALE GENOMIC DNA]</scope>
    <source>
        <strain evidence="6">KCTC 52677</strain>
    </source>
</reference>
<evidence type="ECO:0000313" key="6">
    <source>
        <dbReference type="Proteomes" id="UP001595377"/>
    </source>
</evidence>
<dbReference type="InterPro" id="IPR000792">
    <property type="entry name" value="Tscrpt_reg_LuxR_C"/>
</dbReference>
<dbReference type="PRINTS" id="PR00038">
    <property type="entry name" value="HTHLUXR"/>
</dbReference>
<sequence length="267" mass="29950">MSDDKALKAGSGIFVPLVRALGSPDFWKEFEAVTGNLLAYDDFVVLTYRPDSKPDCPSDSLTPERRKVLIDDYLAGPFLLDPFYSVAVQTDMTGVHSVRSVAPDKFTSSRYFQLHYSRTGIRDELALVTRPYRDFCAVVSMIRSAELRLFGRREIERVREHEALLGALVEQHVVQSAGTTNQRTVQLREALGQISTKLSAQLTPRELEIAMMILRGHSSLSIACSLDIVEGTVKIHRKNIYKKLNISSQAELFSLFVAHMLETDVKA</sequence>
<name>A0ABV7DEB9_9HYPH</name>
<dbReference type="SMART" id="SM00421">
    <property type="entry name" value="HTH_LUXR"/>
    <property type="match status" value="1"/>
</dbReference>
<evidence type="ECO:0000256" key="1">
    <source>
        <dbReference type="ARBA" id="ARBA00023015"/>
    </source>
</evidence>
<evidence type="ECO:0000256" key="3">
    <source>
        <dbReference type="ARBA" id="ARBA00023163"/>
    </source>
</evidence>
<gene>
    <name evidence="5" type="ORF">ACFOHH_09200</name>
</gene>
<keyword evidence="1" id="KW-0805">Transcription regulation</keyword>
<dbReference type="EMBL" id="JBHRSP010000015">
    <property type="protein sequence ID" value="MFC3073276.1"/>
    <property type="molecule type" value="Genomic_DNA"/>
</dbReference>
<dbReference type="PANTHER" id="PTHR44688">
    <property type="entry name" value="DNA-BINDING TRANSCRIPTIONAL ACTIVATOR DEVR_DOSR"/>
    <property type="match status" value="1"/>
</dbReference>